<gene>
    <name evidence="1" type="ORF">F2P58_19565</name>
</gene>
<protein>
    <submittedName>
        <fullName evidence="1">DUF3187 family protein</fullName>
    </submittedName>
</protein>
<dbReference type="AlphaFoldDB" id="A0A5N3R085"/>
<name>A0A5N3R085_9VIBR</name>
<dbReference type="EMBL" id="VWSE01000008">
    <property type="protein sequence ID" value="KAB0286835.1"/>
    <property type="molecule type" value="Genomic_DNA"/>
</dbReference>
<sequence length="325" mass="37447">MKNRVVIQTLSFVTLFCSVPSFSSDEYGPLLSYVQSPMHSTRHTPTLRSGFPIDDGDIELFASFTAASIWANSHDYHLDYYQNQLHTGLRWQVNSEWQFELNYRWLYAGNNHLDSLIIDFHDFFSIDQAGRDQKNKHEFDIYAPQHGVNVSDFSGDTLTSAFTLYSQYQFINTQSHGLSLGVALYRNNVNNGIFEGESFEQSAQLNYSYAFTDQSIYSSIAITHQSDYERKNDFPHKSTLLAFMAGYRLELLTNHELHLEYRLYEGAENGPTEFSEPANEILFGYRYKLPFGAVELSIIENIINMDNSTDVGFQIAYRHRIRGSE</sequence>
<dbReference type="Pfam" id="PF11383">
    <property type="entry name" value="DUF3187"/>
    <property type="match status" value="1"/>
</dbReference>
<reference evidence="1 2" key="1">
    <citation type="submission" date="2019-09" db="EMBL/GenBank/DDBJ databases">
        <title>Whole genome sequence of Vibrio fortis.</title>
        <authorList>
            <person name="Das S.K."/>
        </authorList>
    </citation>
    <scope>NUCLEOTIDE SEQUENCE [LARGE SCALE GENOMIC DNA]</scope>
    <source>
        <strain evidence="1 2">AN60</strain>
    </source>
</reference>
<proteinExistence type="predicted"/>
<dbReference type="InterPro" id="IPR021523">
    <property type="entry name" value="DUF3187"/>
</dbReference>
<accession>A0A5N3R085</accession>
<evidence type="ECO:0000313" key="2">
    <source>
        <dbReference type="Proteomes" id="UP000326789"/>
    </source>
</evidence>
<organism evidence="1 2">
    <name type="scientific">Vibrio fortis</name>
    <dbReference type="NCBI Taxonomy" id="212667"/>
    <lineage>
        <taxon>Bacteria</taxon>
        <taxon>Pseudomonadati</taxon>
        <taxon>Pseudomonadota</taxon>
        <taxon>Gammaproteobacteria</taxon>
        <taxon>Vibrionales</taxon>
        <taxon>Vibrionaceae</taxon>
        <taxon>Vibrio</taxon>
    </lineage>
</organism>
<dbReference type="RefSeq" id="WP_150872181.1">
    <property type="nucleotide sequence ID" value="NZ_VWSE01000008.1"/>
</dbReference>
<evidence type="ECO:0000313" key="1">
    <source>
        <dbReference type="EMBL" id="KAB0286835.1"/>
    </source>
</evidence>
<comment type="caution">
    <text evidence="1">The sequence shown here is derived from an EMBL/GenBank/DDBJ whole genome shotgun (WGS) entry which is preliminary data.</text>
</comment>
<dbReference type="Proteomes" id="UP000326789">
    <property type="component" value="Unassembled WGS sequence"/>
</dbReference>